<dbReference type="Proteomes" id="UP000297716">
    <property type="component" value="Unassembled WGS sequence"/>
</dbReference>
<evidence type="ECO:0000256" key="1">
    <source>
        <dbReference type="SAM" id="MobiDB-lite"/>
    </source>
</evidence>
<feature type="compositionally biased region" description="Basic and acidic residues" evidence="1">
    <location>
        <begin position="367"/>
        <end position="376"/>
    </location>
</feature>
<feature type="region of interest" description="Disordered" evidence="1">
    <location>
        <begin position="248"/>
        <end position="416"/>
    </location>
</feature>
<evidence type="ECO:0000313" key="3">
    <source>
        <dbReference type="Proteomes" id="UP000297716"/>
    </source>
</evidence>
<name>A0A4Z0YVY9_9PEZI</name>
<gene>
    <name evidence="2" type="ORF">E0Z10_g8178</name>
</gene>
<comment type="caution">
    <text evidence="2">The sequence shown here is derived from an EMBL/GenBank/DDBJ whole genome shotgun (WGS) entry which is preliminary data.</text>
</comment>
<feature type="compositionally biased region" description="Polar residues" evidence="1">
    <location>
        <begin position="389"/>
        <end position="401"/>
    </location>
</feature>
<reference evidence="2 3" key="1">
    <citation type="submission" date="2019-03" db="EMBL/GenBank/DDBJ databases">
        <title>Draft genome sequence of Xylaria hypoxylon DSM 108379, a ubiquitous saprotrophic-parasitic fungi on hardwood.</title>
        <authorList>
            <person name="Buettner E."/>
            <person name="Leonhardt S."/>
            <person name="Gebauer A.M."/>
            <person name="Liers C."/>
            <person name="Hofrichter M."/>
            <person name="Kellner H."/>
        </authorList>
    </citation>
    <scope>NUCLEOTIDE SEQUENCE [LARGE SCALE GENOMIC DNA]</scope>
    <source>
        <strain evidence="2 3">DSM 108379</strain>
    </source>
</reference>
<protein>
    <recommendedName>
        <fullName evidence="4">AMP-activated protein kinase glycogen-binding domain-containing protein</fullName>
    </recommendedName>
</protein>
<dbReference type="STRING" id="37992.A0A4Z0YVY9"/>
<feature type="compositionally biased region" description="Basic residues" evidence="1">
    <location>
        <begin position="337"/>
        <end position="346"/>
    </location>
</feature>
<organism evidence="2 3">
    <name type="scientific">Xylaria hypoxylon</name>
    <dbReference type="NCBI Taxonomy" id="37992"/>
    <lineage>
        <taxon>Eukaryota</taxon>
        <taxon>Fungi</taxon>
        <taxon>Dikarya</taxon>
        <taxon>Ascomycota</taxon>
        <taxon>Pezizomycotina</taxon>
        <taxon>Sordariomycetes</taxon>
        <taxon>Xylariomycetidae</taxon>
        <taxon>Xylariales</taxon>
        <taxon>Xylariaceae</taxon>
        <taxon>Xylaria</taxon>
    </lineage>
</organism>
<evidence type="ECO:0008006" key="4">
    <source>
        <dbReference type="Google" id="ProtNLM"/>
    </source>
</evidence>
<dbReference type="OrthoDB" id="5350410at2759"/>
<sequence length="451" mass="49250">MDASIDQHGDFIFTKQVLVDECCEIQYKFRHASGDWWALDPDADTVTDDHGNVNSLLYSPTIKAVQEITLLQEVHATQSRDTAASRVPDTPNDTETSVLAANTRYTDTDIADLGSSKGVAEKDESRRLSFTPIEEVANTAAEVADSASQLDDQELEVDSGDMLPMFSHECFASPSGHHEPEPQYDSSESADLFNMNFDDPRLEHFPSDRHAILATMRRLSTTVEADPTVADAVLSSPIITAKSSVASNPYQTQGSFGVDDTNTSYEQTEGISRQPASIAPRNSLQSIAEGDEAPSGNESRDRSTPAQYIGPIEKRNLSLASLGSSNEDEGISMSTTSRRHISKATHIKATDDNAHPTAIIDETATDNNKHPNEERPSIGSSSSSSSKSMGQNDELSLQQPINGERPHSPSSTYSIRDGKKGNWIGTFLRTMFVDWIGDLFCWLCSPSRNQV</sequence>
<accession>A0A4Z0YVY9</accession>
<feature type="compositionally biased region" description="Polar residues" evidence="1">
    <location>
        <begin position="248"/>
        <end position="286"/>
    </location>
</feature>
<keyword evidence="3" id="KW-1185">Reference proteome</keyword>
<feature type="compositionally biased region" description="Low complexity" evidence="1">
    <location>
        <begin position="377"/>
        <end position="388"/>
    </location>
</feature>
<dbReference type="AlphaFoldDB" id="A0A4Z0YVY9"/>
<dbReference type="EMBL" id="SKBN01000213">
    <property type="protein sequence ID" value="TGJ80572.1"/>
    <property type="molecule type" value="Genomic_DNA"/>
</dbReference>
<evidence type="ECO:0000313" key="2">
    <source>
        <dbReference type="EMBL" id="TGJ80572.1"/>
    </source>
</evidence>
<proteinExistence type="predicted"/>